<dbReference type="RefSeq" id="WP_245415629.1">
    <property type="nucleotide sequence ID" value="NZ_QPIX01000008.1"/>
</dbReference>
<protein>
    <recommendedName>
        <fullName evidence="1">pyridoxal kinase</fullName>
        <ecNumber evidence="1">2.7.1.35</ecNumber>
    </recommendedName>
</protein>
<reference evidence="8 9" key="1">
    <citation type="submission" date="2018-07" db="EMBL/GenBank/DDBJ databases">
        <title>Genomic Encyclopedia of Type Strains, Phase IV (KMG-IV): sequencing the most valuable type-strain genomes for metagenomic binning, comparative biology and taxonomic classification.</title>
        <authorList>
            <person name="Goeker M."/>
        </authorList>
    </citation>
    <scope>NUCLEOTIDE SEQUENCE [LARGE SCALE GENOMIC DNA]</scope>
    <source>
        <strain evidence="8 9">DSM 25528</strain>
    </source>
</reference>
<dbReference type="Proteomes" id="UP000252582">
    <property type="component" value="Unassembled WGS sequence"/>
</dbReference>
<dbReference type="InterPro" id="IPR029056">
    <property type="entry name" value="Ribokinase-like"/>
</dbReference>
<dbReference type="EC" id="2.7.1.35" evidence="1"/>
<dbReference type="GO" id="GO:0005524">
    <property type="term" value="F:ATP binding"/>
    <property type="evidence" value="ECO:0007669"/>
    <property type="project" value="UniProtKB-KW"/>
</dbReference>
<dbReference type="GO" id="GO:0009443">
    <property type="term" value="P:pyridoxal 5'-phosphate salvage"/>
    <property type="evidence" value="ECO:0007669"/>
    <property type="project" value="InterPro"/>
</dbReference>
<keyword evidence="9" id="KW-1185">Reference proteome</keyword>
<dbReference type="SUPFAM" id="SSF53613">
    <property type="entry name" value="Ribokinase-like"/>
    <property type="match status" value="1"/>
</dbReference>
<evidence type="ECO:0000313" key="9">
    <source>
        <dbReference type="Proteomes" id="UP000252582"/>
    </source>
</evidence>
<keyword evidence="4 8" id="KW-0418">Kinase</keyword>
<evidence type="ECO:0000259" key="7">
    <source>
        <dbReference type="Pfam" id="PF08543"/>
    </source>
</evidence>
<evidence type="ECO:0000256" key="3">
    <source>
        <dbReference type="ARBA" id="ARBA00022741"/>
    </source>
</evidence>
<keyword evidence="5" id="KW-0067">ATP-binding</keyword>
<evidence type="ECO:0000256" key="2">
    <source>
        <dbReference type="ARBA" id="ARBA00022679"/>
    </source>
</evidence>
<organism evidence="8 9">
    <name type="scientific">Ciceribacter lividus</name>
    <dbReference type="NCBI Taxonomy" id="1197950"/>
    <lineage>
        <taxon>Bacteria</taxon>
        <taxon>Pseudomonadati</taxon>
        <taxon>Pseudomonadota</taxon>
        <taxon>Alphaproteobacteria</taxon>
        <taxon>Hyphomicrobiales</taxon>
        <taxon>Rhizobiaceae</taxon>
        <taxon>Ciceribacter</taxon>
    </lineage>
</organism>
<gene>
    <name evidence="8" type="ORF">DFR48_108231</name>
</gene>
<evidence type="ECO:0000313" key="8">
    <source>
        <dbReference type="EMBL" id="RCW22707.1"/>
    </source>
</evidence>
<dbReference type="PANTHER" id="PTHR10534:SF2">
    <property type="entry name" value="PYRIDOXAL KINASE"/>
    <property type="match status" value="1"/>
</dbReference>
<dbReference type="Pfam" id="PF08543">
    <property type="entry name" value="Phos_pyr_kin"/>
    <property type="match status" value="1"/>
</dbReference>
<feature type="region of interest" description="Disordered" evidence="6">
    <location>
        <begin position="18"/>
        <end position="46"/>
    </location>
</feature>
<dbReference type="AlphaFoldDB" id="A0A6I7HL50"/>
<evidence type="ECO:0000256" key="1">
    <source>
        <dbReference type="ARBA" id="ARBA00012104"/>
    </source>
</evidence>
<keyword evidence="2" id="KW-0808">Transferase</keyword>
<comment type="caution">
    <text evidence="8">The sequence shown here is derived from an EMBL/GenBank/DDBJ whole genome shotgun (WGS) entry which is preliminary data.</text>
</comment>
<feature type="domain" description="Pyridoxamine kinase/Phosphomethylpyrimidine kinase" evidence="7">
    <location>
        <begin position="69"/>
        <end position="212"/>
    </location>
</feature>
<dbReference type="EMBL" id="QPIX01000008">
    <property type="protein sequence ID" value="RCW22707.1"/>
    <property type="molecule type" value="Genomic_DNA"/>
</dbReference>
<keyword evidence="3" id="KW-0547">Nucleotide-binding</keyword>
<evidence type="ECO:0000256" key="6">
    <source>
        <dbReference type="SAM" id="MobiDB-lite"/>
    </source>
</evidence>
<dbReference type="InterPro" id="IPR004625">
    <property type="entry name" value="PyrdxlKinase"/>
</dbReference>
<dbReference type="Gene3D" id="3.40.1190.20">
    <property type="match status" value="1"/>
</dbReference>
<sequence length="220" mass="23444">MFFIFLSRPTLARWNDAANGSGGTVHPAKRSLLTSSAGPASREDPYRPEDLRLVQRRIAEAKAANPDLIYLCGPIMGDAGPGLYVPETIVDVMRERLLPMADIATPNPFELTWLTGREIATPADLKTARQVLHIATEARLIATGCTLEDTLDSHIESAILGPGGISRHPTVHLPIALPGTSDLFAGMIVAGLGHGFALTHAVETAQTLTSRAPSRAGKPE</sequence>
<dbReference type="InterPro" id="IPR013749">
    <property type="entry name" value="PM/HMP-P_kinase-1"/>
</dbReference>
<evidence type="ECO:0000256" key="5">
    <source>
        <dbReference type="ARBA" id="ARBA00022840"/>
    </source>
</evidence>
<dbReference type="PANTHER" id="PTHR10534">
    <property type="entry name" value="PYRIDOXAL KINASE"/>
    <property type="match status" value="1"/>
</dbReference>
<accession>A0A6I7HL50</accession>
<evidence type="ECO:0000256" key="4">
    <source>
        <dbReference type="ARBA" id="ARBA00022777"/>
    </source>
</evidence>
<dbReference type="GO" id="GO:0008478">
    <property type="term" value="F:pyridoxal kinase activity"/>
    <property type="evidence" value="ECO:0007669"/>
    <property type="project" value="UniProtKB-EC"/>
</dbReference>
<dbReference type="GO" id="GO:0005829">
    <property type="term" value="C:cytosol"/>
    <property type="evidence" value="ECO:0007669"/>
    <property type="project" value="TreeGrafter"/>
</dbReference>
<proteinExistence type="predicted"/>
<name>A0A6I7HL50_9HYPH</name>